<dbReference type="GeneID" id="24098796"/>
<dbReference type="InParanoid" id="J4GS32"/>
<sequence>MAVLRTLMLTKSSLREDPNQLDCPAVWVTMPKSYRVFTGAPSIADLNRDPNSYHWRTVSSAELSSHPLPPATLEAASRRISLLYQNIIFHNDSDEDDQEKSFSGDVPERGVELSEVQEQTTAITWLPTQENVQSPTASKTGTTFLQRTSSRVYSQFETQGTQEGTSYNYSDASSIARFPSYHFSLHALASLSFTISGLQAQAARSGPSTRKLSQRCTILVAVLEVEGPDTIRIKKGVEAGKEVSLLRMILGSEDGAICKLTAWREVAESWGGADPDEPTTRIKRGDVVHLENILASWSADQGTETGEAIPITLTASPYLKSRLEICYRTMPDIPEDSRFRPDLRLGFSDAAVRRVAAVVRWFQEIAGLPLH</sequence>
<evidence type="ECO:0000313" key="1">
    <source>
        <dbReference type="EMBL" id="CCM03885.1"/>
    </source>
</evidence>
<name>J4GS32_9APHY</name>
<dbReference type="Proteomes" id="UP000006352">
    <property type="component" value="Unassembled WGS sequence"/>
</dbReference>
<dbReference type="OrthoDB" id="2570580at2759"/>
<dbReference type="RefSeq" id="XP_012183168.1">
    <property type="nucleotide sequence ID" value="XM_012327778.1"/>
</dbReference>
<accession>J4GS32</accession>
<gene>
    <name evidence="1" type="ORF">FIBRA_06036</name>
</gene>
<proteinExistence type="predicted"/>
<evidence type="ECO:0000313" key="2">
    <source>
        <dbReference type="Proteomes" id="UP000006352"/>
    </source>
</evidence>
<dbReference type="EMBL" id="HE797132">
    <property type="protein sequence ID" value="CCM03885.1"/>
    <property type="molecule type" value="Genomic_DNA"/>
</dbReference>
<keyword evidence="2" id="KW-1185">Reference proteome</keyword>
<dbReference type="AlphaFoldDB" id="J4GS32"/>
<reference evidence="1 2" key="1">
    <citation type="journal article" date="2012" name="Appl. Environ. Microbiol.">
        <title>Short-read sequencing for genomic analysis of the brown rot fungus Fibroporia radiculosa.</title>
        <authorList>
            <person name="Tang J.D."/>
            <person name="Perkins A.D."/>
            <person name="Sonstegard T.S."/>
            <person name="Schroeder S.G."/>
            <person name="Burgess S.C."/>
            <person name="Diehl S.V."/>
        </authorList>
    </citation>
    <scope>NUCLEOTIDE SEQUENCE [LARGE SCALE GENOMIC DNA]</scope>
    <source>
        <strain evidence="1 2">TFFH 294</strain>
    </source>
</reference>
<dbReference type="STRING" id="599839.J4GS32"/>
<protein>
    <submittedName>
        <fullName evidence="1">Uncharacterized protein</fullName>
    </submittedName>
</protein>
<organism evidence="1 2">
    <name type="scientific">Fibroporia radiculosa</name>
    <dbReference type="NCBI Taxonomy" id="599839"/>
    <lineage>
        <taxon>Eukaryota</taxon>
        <taxon>Fungi</taxon>
        <taxon>Dikarya</taxon>
        <taxon>Basidiomycota</taxon>
        <taxon>Agaricomycotina</taxon>
        <taxon>Agaricomycetes</taxon>
        <taxon>Polyporales</taxon>
        <taxon>Fibroporiaceae</taxon>
        <taxon>Fibroporia</taxon>
    </lineage>
</organism>
<dbReference type="HOGENOM" id="CLU_069053_0_0_1"/>